<evidence type="ECO:0000313" key="6">
    <source>
        <dbReference type="EnsemblPlants" id="AET6Gv20209300.3"/>
    </source>
</evidence>
<feature type="compositionally biased region" description="Basic and acidic residues" evidence="4">
    <location>
        <begin position="18"/>
        <end position="34"/>
    </location>
</feature>
<reference evidence="6" key="3">
    <citation type="journal article" date="2017" name="Nature">
        <title>Genome sequence of the progenitor of the wheat D genome Aegilops tauschii.</title>
        <authorList>
            <person name="Luo M.C."/>
            <person name="Gu Y.Q."/>
            <person name="Puiu D."/>
            <person name="Wang H."/>
            <person name="Twardziok S.O."/>
            <person name="Deal K.R."/>
            <person name="Huo N."/>
            <person name="Zhu T."/>
            <person name="Wang L."/>
            <person name="Wang Y."/>
            <person name="McGuire P.E."/>
            <person name="Liu S."/>
            <person name="Long H."/>
            <person name="Ramasamy R.K."/>
            <person name="Rodriguez J.C."/>
            <person name="Van S.L."/>
            <person name="Yuan L."/>
            <person name="Wang Z."/>
            <person name="Xia Z."/>
            <person name="Xiao L."/>
            <person name="Anderson O.D."/>
            <person name="Ouyang S."/>
            <person name="Liang Y."/>
            <person name="Zimin A.V."/>
            <person name="Pertea G."/>
            <person name="Qi P."/>
            <person name="Bennetzen J.L."/>
            <person name="Dai X."/>
            <person name="Dawson M.W."/>
            <person name="Muller H.G."/>
            <person name="Kugler K."/>
            <person name="Rivarola-Duarte L."/>
            <person name="Spannagl M."/>
            <person name="Mayer K.F.X."/>
            <person name="Lu F.H."/>
            <person name="Bevan M.W."/>
            <person name="Leroy P."/>
            <person name="Li P."/>
            <person name="You F.M."/>
            <person name="Sun Q."/>
            <person name="Liu Z."/>
            <person name="Lyons E."/>
            <person name="Wicker T."/>
            <person name="Salzberg S.L."/>
            <person name="Devos K.M."/>
            <person name="Dvorak J."/>
        </authorList>
    </citation>
    <scope>NUCLEOTIDE SEQUENCE [LARGE SCALE GENOMIC DNA]</scope>
    <source>
        <strain evidence="6">cv. AL8/78</strain>
    </source>
</reference>
<dbReference type="Gene3D" id="3.30.1330.80">
    <property type="entry name" value="Hypothetical protein, similar to alpha- acetolactate decarboxylase, domain 2"/>
    <property type="match status" value="1"/>
</dbReference>
<feature type="region of interest" description="Disordered" evidence="4">
    <location>
        <begin position="104"/>
        <end position="141"/>
    </location>
</feature>
<keyword evidence="3" id="KW-0238">DNA-binding</keyword>
<dbReference type="SUPFAM" id="SSF117856">
    <property type="entry name" value="AF0104/ALDC/Ptd012-like"/>
    <property type="match status" value="1"/>
</dbReference>
<reference evidence="6" key="4">
    <citation type="submission" date="2019-03" db="UniProtKB">
        <authorList>
            <consortium name="EnsemblPlants"/>
        </authorList>
    </citation>
    <scope>IDENTIFICATION</scope>
</reference>
<dbReference type="GO" id="GO:0005634">
    <property type="term" value="C:nucleus"/>
    <property type="evidence" value="ECO:0007669"/>
    <property type="project" value="UniProtKB-SubCell"/>
</dbReference>
<dbReference type="PANTHER" id="PTHR31500:SF47">
    <property type="entry name" value="AT-HOOK MOTIF NUCLEAR-LOCALIZED PROTEIN"/>
    <property type="match status" value="1"/>
</dbReference>
<reference evidence="7" key="1">
    <citation type="journal article" date="2014" name="Science">
        <title>Ancient hybridizations among the ancestral genomes of bread wheat.</title>
        <authorList>
            <consortium name="International Wheat Genome Sequencing Consortium,"/>
            <person name="Marcussen T."/>
            <person name="Sandve S.R."/>
            <person name="Heier L."/>
            <person name="Spannagl M."/>
            <person name="Pfeifer M."/>
            <person name="Jakobsen K.S."/>
            <person name="Wulff B.B."/>
            <person name="Steuernagel B."/>
            <person name="Mayer K.F."/>
            <person name="Olsen O.A."/>
        </authorList>
    </citation>
    <scope>NUCLEOTIDE SEQUENCE [LARGE SCALE GENOMIC DNA]</scope>
    <source>
        <strain evidence="7">cv. AL8/78</strain>
    </source>
</reference>
<dbReference type="FunFam" id="3.30.1330.80:FF:000003">
    <property type="entry name" value="AT-hook motif nuclear-localized protein 1-like"/>
    <property type="match status" value="1"/>
</dbReference>
<protein>
    <recommendedName>
        <fullName evidence="3">AT-hook motif nuclear-localized protein</fullName>
    </recommendedName>
</protein>
<feature type="compositionally biased region" description="Basic and acidic residues" evidence="4">
    <location>
        <begin position="59"/>
        <end position="74"/>
    </location>
</feature>
<proteinExistence type="predicted"/>
<comment type="function">
    <text evidence="3">Transcription factor that specifically binds AT-rich DNA sequences related to the nuclear matrix attachment regions (MARs).</text>
</comment>
<feature type="compositionally biased region" description="Low complexity" evidence="4">
    <location>
        <begin position="36"/>
        <end position="49"/>
    </location>
</feature>
<dbReference type="InterPro" id="IPR005175">
    <property type="entry name" value="PPC_dom"/>
</dbReference>
<feature type="compositionally biased region" description="Low complexity" evidence="4">
    <location>
        <begin position="8"/>
        <end position="17"/>
    </location>
</feature>
<accession>A0A453N3B1</accession>
<organism evidence="6 7">
    <name type="scientific">Aegilops tauschii subsp. strangulata</name>
    <name type="common">Goatgrass</name>
    <dbReference type="NCBI Taxonomy" id="200361"/>
    <lineage>
        <taxon>Eukaryota</taxon>
        <taxon>Viridiplantae</taxon>
        <taxon>Streptophyta</taxon>
        <taxon>Embryophyta</taxon>
        <taxon>Tracheophyta</taxon>
        <taxon>Spermatophyta</taxon>
        <taxon>Magnoliopsida</taxon>
        <taxon>Liliopsida</taxon>
        <taxon>Poales</taxon>
        <taxon>Poaceae</taxon>
        <taxon>BOP clade</taxon>
        <taxon>Pooideae</taxon>
        <taxon>Triticodae</taxon>
        <taxon>Triticeae</taxon>
        <taxon>Triticinae</taxon>
        <taxon>Aegilops</taxon>
    </lineage>
</organism>
<dbReference type="GO" id="GO:0003680">
    <property type="term" value="F:minor groove of adenine-thymine-rich DNA binding"/>
    <property type="evidence" value="ECO:0007669"/>
    <property type="project" value="UniProtKB-UniRule"/>
</dbReference>
<evidence type="ECO:0000256" key="3">
    <source>
        <dbReference type="RuleBase" id="RU367031"/>
    </source>
</evidence>
<name>A0A453N3B1_AEGTS</name>
<dbReference type="InterPro" id="IPR039605">
    <property type="entry name" value="AHL"/>
</dbReference>
<comment type="subcellular location">
    <subcellularLocation>
        <location evidence="1 3">Nucleus</location>
    </subcellularLocation>
</comment>
<keyword evidence="3" id="KW-0805">Transcription regulation</keyword>
<reference evidence="6" key="5">
    <citation type="journal article" date="2021" name="G3 (Bethesda)">
        <title>Aegilops tauschii genome assembly Aet v5.0 features greater sequence contiguity and improved annotation.</title>
        <authorList>
            <person name="Wang L."/>
            <person name="Zhu T."/>
            <person name="Rodriguez J.C."/>
            <person name="Deal K.R."/>
            <person name="Dubcovsky J."/>
            <person name="McGuire P.E."/>
            <person name="Lux T."/>
            <person name="Spannagl M."/>
            <person name="Mayer K.F.X."/>
            <person name="Baldrich P."/>
            <person name="Meyers B.C."/>
            <person name="Huo N."/>
            <person name="Gu Y.Q."/>
            <person name="Zhou H."/>
            <person name="Devos K.M."/>
            <person name="Bennetzen J.L."/>
            <person name="Unver T."/>
            <person name="Budak H."/>
            <person name="Gulick P.J."/>
            <person name="Galiba G."/>
            <person name="Kalapos B."/>
            <person name="Nelson D.R."/>
            <person name="Li P."/>
            <person name="You F.M."/>
            <person name="Luo M.C."/>
            <person name="Dvorak J."/>
        </authorList>
    </citation>
    <scope>NUCLEOTIDE SEQUENCE [LARGE SCALE GENOMIC DNA]</scope>
    <source>
        <strain evidence="6">cv. AL8/78</strain>
    </source>
</reference>
<keyword evidence="3" id="KW-0804">Transcription</keyword>
<dbReference type="Proteomes" id="UP000015105">
    <property type="component" value="Chromosome 6D"/>
</dbReference>
<dbReference type="Gramene" id="AET6Gv20209300.3">
    <property type="protein sequence ID" value="AET6Gv20209300.3"/>
    <property type="gene ID" value="AET6Gv20209300"/>
</dbReference>
<keyword evidence="7" id="KW-1185">Reference proteome</keyword>
<evidence type="ECO:0000256" key="2">
    <source>
        <dbReference type="ARBA" id="ARBA00023242"/>
    </source>
</evidence>
<evidence type="ECO:0000256" key="1">
    <source>
        <dbReference type="ARBA" id="ARBA00004123"/>
    </source>
</evidence>
<dbReference type="EnsemblPlants" id="AET6Gv20209300.3">
    <property type="protein sequence ID" value="AET6Gv20209300.3"/>
    <property type="gene ID" value="AET6Gv20209300"/>
</dbReference>
<evidence type="ECO:0000259" key="5">
    <source>
        <dbReference type="PROSITE" id="PS51742"/>
    </source>
</evidence>
<dbReference type="Pfam" id="PF03479">
    <property type="entry name" value="PCC"/>
    <property type="match status" value="1"/>
</dbReference>
<keyword evidence="2 3" id="KW-0539">Nucleus</keyword>
<feature type="region of interest" description="Disordered" evidence="4">
    <location>
        <begin position="1"/>
        <end position="80"/>
    </location>
</feature>
<comment type="domain">
    <text evidence="3">The PPC domain mediates interactions between AHL proteins.</text>
</comment>
<evidence type="ECO:0000313" key="7">
    <source>
        <dbReference type="Proteomes" id="UP000015105"/>
    </source>
</evidence>
<feature type="compositionally biased region" description="Basic and acidic residues" evidence="4">
    <location>
        <begin position="127"/>
        <end position="141"/>
    </location>
</feature>
<dbReference type="PROSITE" id="PS51742">
    <property type="entry name" value="PPC"/>
    <property type="match status" value="1"/>
</dbReference>
<dbReference type="PANTHER" id="PTHR31500">
    <property type="entry name" value="AT-HOOK MOTIF NUCLEAR-LOCALIZED PROTEIN 9"/>
    <property type="match status" value="1"/>
</dbReference>
<feature type="domain" description="PPC" evidence="5">
    <location>
        <begin position="157"/>
        <end position="298"/>
    </location>
</feature>
<evidence type="ECO:0000256" key="4">
    <source>
        <dbReference type="SAM" id="MobiDB-lite"/>
    </source>
</evidence>
<reference evidence="7" key="2">
    <citation type="journal article" date="2017" name="Nat. Plants">
        <title>The Aegilops tauschii genome reveals multiple impacts of transposons.</title>
        <authorList>
            <person name="Zhao G."/>
            <person name="Zou C."/>
            <person name="Li K."/>
            <person name="Wang K."/>
            <person name="Li T."/>
            <person name="Gao L."/>
            <person name="Zhang X."/>
            <person name="Wang H."/>
            <person name="Yang Z."/>
            <person name="Liu X."/>
            <person name="Jiang W."/>
            <person name="Mao L."/>
            <person name="Kong X."/>
            <person name="Jiao Y."/>
            <person name="Jia J."/>
        </authorList>
    </citation>
    <scope>NUCLEOTIDE SEQUENCE [LARGE SCALE GENOMIC DNA]</scope>
    <source>
        <strain evidence="7">cv. AL8/78</strain>
    </source>
</reference>
<dbReference type="CDD" id="cd11378">
    <property type="entry name" value="DUF296"/>
    <property type="match status" value="1"/>
</dbReference>
<dbReference type="AlphaFoldDB" id="A0A453N3B1"/>
<sequence>AGARDQEGAGAARGRAACARDQEGADAACARDQEGADAAGSCSFSSSSCAGGGGGGSSERGREAEEGAAEEVRAGRWPAAAAERDADLGVGAGRLRRGALHARVRRGGRHEAGQGPARGVHQPRGARGGDADDGRHADPRGGRLHAAARDVVGCASGANFTPHILNVATGEDINMKVISFSQQGPRAICILSANGVISNVTLRQHDSLGGTVTYEGRFELLSLSGSFTPTEKGGSRDRCGGMSVSLAAADGRVIGGGVAGLLVAASPVQVVVGSFLPSYQMEQNGKKPVIEMKTVAAQPAMGFTISSG</sequence>